<evidence type="ECO:0000313" key="2">
    <source>
        <dbReference type="Proteomes" id="UP000676853"/>
    </source>
</evidence>
<comment type="caution">
    <text evidence="1">The sequence shown here is derived from an EMBL/GenBank/DDBJ whole genome shotgun (WGS) entry which is preliminary data.</text>
</comment>
<dbReference type="RefSeq" id="WP_212555454.1">
    <property type="nucleotide sequence ID" value="NZ_JAGXOE010000182.1"/>
</dbReference>
<dbReference type="EMBL" id="JAGXOE010000182">
    <property type="protein sequence ID" value="MBS4104429.1"/>
    <property type="molecule type" value="Genomic_DNA"/>
</dbReference>
<gene>
    <name evidence="1" type="ORF">KFZ73_24770</name>
</gene>
<protein>
    <submittedName>
        <fullName evidence="1">Uncharacterized protein</fullName>
    </submittedName>
</protein>
<sequence>LRPLLAGLPRADPEDRGGALMRPGGLLAGATVAVLASVGLPAVAQASPVVPAQAVLAAHEFPAGSKDYKAFPIGRLPAARPQTARTPCDARAAELDAAVAGASAIEVEAWRGDTLFTASIIDRPVAAQFEAATLACTKAGPKIAPPADLARVNPTVRRSNSQRMEAMVDVRGVNVGVVASSPRGKTLDADTFWQVLRAQVAKVERQP</sequence>
<feature type="non-terminal residue" evidence="1">
    <location>
        <position position="1"/>
    </location>
</feature>
<name>A0ABS5NJE8_TSUPA</name>
<dbReference type="Proteomes" id="UP000676853">
    <property type="component" value="Unassembled WGS sequence"/>
</dbReference>
<proteinExistence type="predicted"/>
<organism evidence="1 2">
    <name type="scientific">Tsukamurella paurometabola</name>
    <name type="common">Corynebacterium paurometabolum</name>
    <dbReference type="NCBI Taxonomy" id="2061"/>
    <lineage>
        <taxon>Bacteria</taxon>
        <taxon>Bacillati</taxon>
        <taxon>Actinomycetota</taxon>
        <taxon>Actinomycetes</taxon>
        <taxon>Mycobacteriales</taxon>
        <taxon>Tsukamurellaceae</taxon>
        <taxon>Tsukamurella</taxon>
    </lineage>
</organism>
<accession>A0ABS5NJE8</accession>
<keyword evidence="2" id="KW-1185">Reference proteome</keyword>
<reference evidence="1 2" key="1">
    <citation type="submission" date="2021-04" db="EMBL/GenBank/DDBJ databases">
        <title>Whole genome sequence analysis of a thiophenic sulfur metabolizing bacteria.</title>
        <authorList>
            <person name="Akhtar N."/>
            <person name="Akram J."/>
            <person name="Aslam A."/>
        </authorList>
    </citation>
    <scope>NUCLEOTIDE SEQUENCE [LARGE SCALE GENOMIC DNA]</scope>
    <source>
        <strain evidence="1 2">3OW</strain>
    </source>
</reference>
<evidence type="ECO:0000313" key="1">
    <source>
        <dbReference type="EMBL" id="MBS4104429.1"/>
    </source>
</evidence>